<evidence type="ECO:0000256" key="13">
    <source>
        <dbReference type="ARBA" id="ARBA00039025"/>
    </source>
</evidence>
<feature type="domain" description="ABC transporter" evidence="22">
    <location>
        <begin position="16"/>
        <end position="247"/>
    </location>
</feature>
<dbReference type="SMART" id="SM00382">
    <property type="entry name" value="AAA"/>
    <property type="match status" value="1"/>
</dbReference>
<comment type="similarity">
    <text evidence="11">Belongs to the ABC transporter superfamily. Sulfate/tungstate importer (TC 3.A.1.6) family.</text>
</comment>
<dbReference type="GO" id="GO:0016887">
    <property type="term" value="F:ATP hydrolysis activity"/>
    <property type="evidence" value="ECO:0007669"/>
    <property type="project" value="InterPro"/>
</dbReference>
<organism evidence="23 24">
    <name type="scientific">Halonotius pteroides</name>
    <dbReference type="NCBI Taxonomy" id="268735"/>
    <lineage>
        <taxon>Archaea</taxon>
        <taxon>Methanobacteriati</taxon>
        <taxon>Methanobacteriota</taxon>
        <taxon>Stenosarchaea group</taxon>
        <taxon>Halobacteria</taxon>
        <taxon>Halobacteriales</taxon>
        <taxon>Haloferacaceae</taxon>
        <taxon>Halonotius</taxon>
    </lineage>
</organism>
<dbReference type="InterPro" id="IPR017871">
    <property type="entry name" value="ABC_transporter-like_CS"/>
</dbReference>
<keyword evidence="5" id="KW-0500">Molybdenum</keyword>
<comment type="caution">
    <text evidence="23">The sequence shown here is derived from an EMBL/GenBank/DDBJ whole genome shotgun (WGS) entry which is preliminary data.</text>
</comment>
<evidence type="ECO:0000256" key="15">
    <source>
        <dbReference type="ARBA" id="ARBA00047936"/>
    </source>
</evidence>
<dbReference type="EC" id="7.3.2.6" evidence="13"/>
<dbReference type="EC" id="7.5.2.13" evidence="21"/>
<comment type="similarity">
    <text evidence="19">Belongs to the ABC transporter superfamily. Carbohydrate uptake transporter-1 (CUT1) (TC 3.A.1.1) family.</text>
</comment>
<dbReference type="InterPro" id="IPR008995">
    <property type="entry name" value="Mo/tungstate-bd_C_term_dom"/>
</dbReference>
<dbReference type="InterPro" id="IPR015853">
    <property type="entry name" value="ABC_transpr_FbpC"/>
</dbReference>
<reference evidence="23 24" key="1">
    <citation type="submission" date="2018-06" db="EMBL/GenBank/DDBJ databases">
        <title>Halonotius sp. F13-13 a new haloarchaeeon isolated from a solar saltern from Isla Cristina, Huelva, Spain.</title>
        <authorList>
            <person name="Duran-Viseras A."/>
            <person name="Sanchez-Porro C."/>
            <person name="Ventosa A."/>
        </authorList>
    </citation>
    <scope>NUCLEOTIDE SEQUENCE [LARGE SCALE GENOMIC DNA]</scope>
    <source>
        <strain evidence="23 24">CECT 7525</strain>
    </source>
</reference>
<gene>
    <name evidence="23" type="ORF">DP106_07050</name>
</gene>
<evidence type="ECO:0000256" key="3">
    <source>
        <dbReference type="ARBA" id="ARBA00022475"/>
    </source>
</evidence>
<proteinExistence type="inferred from homology"/>
<dbReference type="EMBL" id="QMDW01000008">
    <property type="protein sequence ID" value="RJX49860.1"/>
    <property type="molecule type" value="Genomic_DNA"/>
</dbReference>
<dbReference type="InterPro" id="IPR027417">
    <property type="entry name" value="P-loop_NTPase"/>
</dbReference>
<comment type="subunit">
    <text evidence="12">The complex is composed of two ATP-binding proteins (WtpC), two transmembrane proteins (WtpB) and a solute-binding protein (WtpA).</text>
</comment>
<evidence type="ECO:0000256" key="14">
    <source>
        <dbReference type="ARBA" id="ARBA00041133"/>
    </source>
</evidence>
<evidence type="ECO:0000313" key="24">
    <source>
        <dbReference type="Proteomes" id="UP000281564"/>
    </source>
</evidence>
<dbReference type="PANTHER" id="PTHR42781">
    <property type="entry name" value="SPERMIDINE/PUTRESCINE IMPORT ATP-BINDING PROTEIN POTA"/>
    <property type="match status" value="1"/>
</dbReference>
<dbReference type="GO" id="GO:0015408">
    <property type="term" value="F:ABC-type ferric iron transporter activity"/>
    <property type="evidence" value="ECO:0007669"/>
    <property type="project" value="InterPro"/>
</dbReference>
<dbReference type="CDD" id="cd03259">
    <property type="entry name" value="ABC_Carb_Solutes_like"/>
    <property type="match status" value="1"/>
</dbReference>
<evidence type="ECO:0000256" key="11">
    <source>
        <dbReference type="ARBA" id="ARBA00038307"/>
    </source>
</evidence>
<evidence type="ECO:0000256" key="9">
    <source>
        <dbReference type="ARBA" id="ARBA00023065"/>
    </source>
</evidence>
<comment type="subcellular location">
    <subcellularLocation>
        <location evidence="1">Cell membrane</location>
        <topology evidence="1">Peripheral membrane protein</topology>
    </subcellularLocation>
</comment>
<dbReference type="PROSITE" id="PS00211">
    <property type="entry name" value="ABC_TRANSPORTER_1"/>
    <property type="match status" value="1"/>
</dbReference>
<evidence type="ECO:0000259" key="22">
    <source>
        <dbReference type="PROSITE" id="PS50893"/>
    </source>
</evidence>
<dbReference type="InterPro" id="IPR003593">
    <property type="entry name" value="AAA+_ATPase"/>
</dbReference>
<comment type="subunit">
    <text evidence="20">The complex is composed of two ATP-binding proteins (XacJ and XacK), two transmembrane proteins (XacH and XacI) and a solute-binding protein (XacG).</text>
</comment>
<evidence type="ECO:0000256" key="20">
    <source>
        <dbReference type="ARBA" id="ARBA00065962"/>
    </source>
</evidence>
<keyword evidence="8" id="KW-0408">Iron</keyword>
<evidence type="ECO:0000256" key="5">
    <source>
        <dbReference type="ARBA" id="ARBA00022505"/>
    </source>
</evidence>
<evidence type="ECO:0000256" key="4">
    <source>
        <dbReference type="ARBA" id="ARBA00022496"/>
    </source>
</evidence>
<keyword evidence="2" id="KW-0813">Transport</keyword>
<evidence type="ECO:0000256" key="2">
    <source>
        <dbReference type="ARBA" id="ARBA00022448"/>
    </source>
</evidence>
<keyword evidence="4" id="KW-0410">Iron transport</keyword>
<evidence type="ECO:0000256" key="7">
    <source>
        <dbReference type="ARBA" id="ARBA00022840"/>
    </source>
</evidence>
<dbReference type="Gene3D" id="2.40.50.140">
    <property type="entry name" value="Nucleic acid-binding proteins"/>
    <property type="match status" value="1"/>
</dbReference>
<keyword evidence="6" id="KW-0547">Nucleotide-binding</keyword>
<keyword evidence="24" id="KW-1185">Reference proteome</keyword>
<comment type="catalytic activity">
    <reaction evidence="17">
        <text>L-arabinose(out) + ATP + H2O = L-arabinose(in) + ADP + phosphate + H(+)</text>
        <dbReference type="Rhea" id="RHEA:30007"/>
        <dbReference type="ChEBI" id="CHEBI:15377"/>
        <dbReference type="ChEBI" id="CHEBI:15378"/>
        <dbReference type="ChEBI" id="CHEBI:17535"/>
        <dbReference type="ChEBI" id="CHEBI:30616"/>
        <dbReference type="ChEBI" id="CHEBI:43474"/>
        <dbReference type="ChEBI" id="CHEBI:456216"/>
        <dbReference type="EC" id="7.5.2.13"/>
    </reaction>
    <physiologicalReaction direction="left-to-right" evidence="17">
        <dbReference type="Rhea" id="RHEA:30008"/>
    </physiologicalReaction>
</comment>
<dbReference type="Proteomes" id="UP000281564">
    <property type="component" value="Unassembled WGS sequence"/>
</dbReference>
<evidence type="ECO:0000256" key="18">
    <source>
        <dbReference type="ARBA" id="ARBA00053454"/>
    </source>
</evidence>
<evidence type="ECO:0000256" key="1">
    <source>
        <dbReference type="ARBA" id="ARBA00004202"/>
    </source>
</evidence>
<evidence type="ECO:0000256" key="16">
    <source>
        <dbReference type="ARBA" id="ARBA00050355"/>
    </source>
</evidence>
<dbReference type="PANTHER" id="PTHR42781:SF4">
    <property type="entry name" value="SPERMIDINE_PUTRESCINE IMPORT ATP-BINDING PROTEIN POTA"/>
    <property type="match status" value="1"/>
</dbReference>
<dbReference type="Gene3D" id="3.40.50.300">
    <property type="entry name" value="P-loop containing nucleotide triphosphate hydrolases"/>
    <property type="match status" value="1"/>
</dbReference>
<keyword evidence="9" id="KW-0406">Ion transport</keyword>
<comment type="function">
    <text evidence="18">Part of the ABC transporter complex XacGHIJK involved in the uptake of xylose and arabinose. Responsible for energy coupling to the transport system.</text>
</comment>
<dbReference type="GO" id="GO:0005524">
    <property type="term" value="F:ATP binding"/>
    <property type="evidence" value="ECO:0007669"/>
    <property type="project" value="UniProtKB-KW"/>
</dbReference>
<dbReference type="PROSITE" id="PS50893">
    <property type="entry name" value="ABC_TRANSPORTER_2"/>
    <property type="match status" value="1"/>
</dbReference>
<evidence type="ECO:0000256" key="17">
    <source>
        <dbReference type="ARBA" id="ARBA00051890"/>
    </source>
</evidence>
<dbReference type="GO" id="GO:0043190">
    <property type="term" value="C:ATP-binding cassette (ABC) transporter complex"/>
    <property type="evidence" value="ECO:0007669"/>
    <property type="project" value="InterPro"/>
</dbReference>
<protein>
    <recommendedName>
        <fullName evidence="14">Molybdate/tungstate import ATP-binding protein WtpC</fullName>
        <ecNumber evidence="13">7.3.2.6</ecNumber>
        <ecNumber evidence="21">7.5.2.13</ecNumber>
    </recommendedName>
</protein>
<dbReference type="InterPro" id="IPR013611">
    <property type="entry name" value="Transp-assoc_OB_typ2"/>
</dbReference>
<evidence type="ECO:0000256" key="10">
    <source>
        <dbReference type="ARBA" id="ARBA00023136"/>
    </source>
</evidence>
<dbReference type="SUPFAM" id="SSF52540">
    <property type="entry name" value="P-loop containing nucleoside triphosphate hydrolases"/>
    <property type="match status" value="1"/>
</dbReference>
<name>A0A3A6QNE9_9EURY</name>
<evidence type="ECO:0000256" key="19">
    <source>
        <dbReference type="ARBA" id="ARBA00061029"/>
    </source>
</evidence>
<keyword evidence="3" id="KW-1003">Cell membrane</keyword>
<dbReference type="InterPro" id="IPR012340">
    <property type="entry name" value="NA-bd_OB-fold"/>
</dbReference>
<dbReference type="InterPro" id="IPR003439">
    <property type="entry name" value="ABC_transporter-like_ATP-bd"/>
</dbReference>
<evidence type="ECO:0000256" key="21">
    <source>
        <dbReference type="ARBA" id="ARBA00066315"/>
    </source>
</evidence>
<evidence type="ECO:0000256" key="6">
    <source>
        <dbReference type="ARBA" id="ARBA00022741"/>
    </source>
</evidence>
<evidence type="ECO:0000256" key="8">
    <source>
        <dbReference type="ARBA" id="ARBA00023004"/>
    </source>
</evidence>
<keyword evidence="7 23" id="KW-0067">ATP-binding</keyword>
<dbReference type="AlphaFoldDB" id="A0A3A6QNE9"/>
<dbReference type="OrthoDB" id="18368at2157"/>
<keyword evidence="10" id="KW-0472">Membrane</keyword>
<dbReference type="FunFam" id="3.40.50.300:FF:000042">
    <property type="entry name" value="Maltose/maltodextrin ABC transporter, ATP-binding protein"/>
    <property type="match status" value="1"/>
</dbReference>
<evidence type="ECO:0000313" key="23">
    <source>
        <dbReference type="EMBL" id="RJX49860.1"/>
    </source>
</evidence>
<dbReference type="SUPFAM" id="SSF50331">
    <property type="entry name" value="MOP-like"/>
    <property type="match status" value="1"/>
</dbReference>
<sequence length="358" mass="38464">MTTTDPHSESTNSTAVEITDIGVDFGHVTALESISLSIADGAFFTLVGPSGCGKTTLLRSIAGLETPSHGKVSIGGRDVTTEPPEARNVGIVFQNYSLFPHLSVADNVGYGLQFHDLSGQRDPEARVAELLELVDLPGFGDRTPTELSGGQKQRVALARALAPEPDVLLLDEPLSALDARLRAKLRVQIKTIQRDLGITTVYVTHDQAEALAISDRIAVIQQGQIQQVDTPETVYRQPASRAVAEFMGNNNVFEGSVADDGQHLETEGKLLPLPETHDRAPGTSLTVSIRPESLVVADSQQGDPAVLSATVETVEFLGDAYRVHCRWRDKSVLVTTAATTPPEGTVKLHFDPEDVHLL</sequence>
<dbReference type="Pfam" id="PF00005">
    <property type="entry name" value="ABC_tran"/>
    <property type="match status" value="1"/>
</dbReference>
<accession>A0A3A6QNE9</accession>
<evidence type="ECO:0000256" key="12">
    <source>
        <dbReference type="ARBA" id="ARBA00038781"/>
    </source>
</evidence>
<dbReference type="GO" id="GO:1901238">
    <property type="term" value="F:ABC-type tungstate transporter activity"/>
    <property type="evidence" value="ECO:0007669"/>
    <property type="project" value="UniProtKB-EC"/>
</dbReference>
<comment type="catalytic activity">
    <reaction evidence="15">
        <text>tungstate(in) + ATP + H2O = tungstate(out) + ADP + phosphate + H(+)</text>
        <dbReference type="Rhea" id="RHEA:35027"/>
        <dbReference type="ChEBI" id="CHEBI:15377"/>
        <dbReference type="ChEBI" id="CHEBI:15378"/>
        <dbReference type="ChEBI" id="CHEBI:30616"/>
        <dbReference type="ChEBI" id="CHEBI:43474"/>
        <dbReference type="ChEBI" id="CHEBI:46502"/>
        <dbReference type="ChEBI" id="CHEBI:456216"/>
        <dbReference type="EC" id="7.3.2.6"/>
    </reaction>
</comment>
<comment type="catalytic activity">
    <reaction evidence="16">
        <text>D-xylose(out) + ATP + H2O = D-xylose(in) + ADP + phosphate + H(+)</text>
        <dbReference type="Rhea" id="RHEA:29899"/>
        <dbReference type="ChEBI" id="CHEBI:15377"/>
        <dbReference type="ChEBI" id="CHEBI:15378"/>
        <dbReference type="ChEBI" id="CHEBI:30616"/>
        <dbReference type="ChEBI" id="CHEBI:43474"/>
        <dbReference type="ChEBI" id="CHEBI:53455"/>
        <dbReference type="ChEBI" id="CHEBI:456216"/>
        <dbReference type="EC" id="7.5.2.13"/>
    </reaction>
    <physiologicalReaction direction="left-to-right" evidence="16">
        <dbReference type="Rhea" id="RHEA:29900"/>
    </physiologicalReaction>
</comment>
<dbReference type="InterPro" id="IPR050093">
    <property type="entry name" value="ABC_SmlMolc_Importer"/>
</dbReference>
<dbReference type="Pfam" id="PF08402">
    <property type="entry name" value="TOBE_2"/>
    <property type="match status" value="1"/>
</dbReference>
<dbReference type="Gene3D" id="2.40.50.100">
    <property type="match status" value="1"/>
</dbReference>